<evidence type="ECO:0000313" key="1">
    <source>
        <dbReference type="EMBL" id="MBP1963508.1"/>
    </source>
</evidence>
<evidence type="ECO:0000313" key="2">
    <source>
        <dbReference type="Proteomes" id="UP001519344"/>
    </source>
</evidence>
<proteinExistence type="predicted"/>
<dbReference type="EMBL" id="JAGGKV010000006">
    <property type="protein sequence ID" value="MBP1963508.1"/>
    <property type="molecule type" value="Genomic_DNA"/>
</dbReference>
<organism evidence="1 2">
    <name type="scientific">Paenibacillus aceris</name>
    <dbReference type="NCBI Taxonomy" id="869555"/>
    <lineage>
        <taxon>Bacteria</taxon>
        <taxon>Bacillati</taxon>
        <taxon>Bacillota</taxon>
        <taxon>Bacilli</taxon>
        <taxon>Bacillales</taxon>
        <taxon>Paenibacillaceae</taxon>
        <taxon>Paenibacillus</taxon>
    </lineage>
</organism>
<gene>
    <name evidence="1" type="ORF">J2Z65_002727</name>
</gene>
<reference evidence="1 2" key="1">
    <citation type="submission" date="2021-03" db="EMBL/GenBank/DDBJ databases">
        <title>Genomic Encyclopedia of Type Strains, Phase IV (KMG-IV): sequencing the most valuable type-strain genomes for metagenomic binning, comparative biology and taxonomic classification.</title>
        <authorList>
            <person name="Goeker M."/>
        </authorList>
    </citation>
    <scope>NUCLEOTIDE SEQUENCE [LARGE SCALE GENOMIC DNA]</scope>
    <source>
        <strain evidence="1 2">DSM 24950</strain>
    </source>
</reference>
<comment type="caution">
    <text evidence="1">The sequence shown here is derived from an EMBL/GenBank/DDBJ whole genome shotgun (WGS) entry which is preliminary data.</text>
</comment>
<keyword evidence="2" id="KW-1185">Reference proteome</keyword>
<accession>A0ABS4HXZ8</accession>
<sequence>MMEIANNKERRFLFWIDDVRWDGRIYDIL</sequence>
<protein>
    <submittedName>
        <fullName evidence="1">Uncharacterized protein</fullName>
    </submittedName>
</protein>
<name>A0ABS4HXZ8_9BACL</name>
<dbReference type="Proteomes" id="UP001519344">
    <property type="component" value="Unassembled WGS sequence"/>
</dbReference>